<dbReference type="CDD" id="cd23992">
    <property type="entry name" value="PBP_GOBP"/>
    <property type="match status" value="2"/>
</dbReference>
<keyword evidence="1" id="KW-0732">Signal</keyword>
<feature type="non-terminal residue" evidence="2">
    <location>
        <position position="1"/>
    </location>
</feature>
<dbReference type="Gene3D" id="1.10.238.20">
    <property type="entry name" value="Pheromone/general odorant binding protein domain"/>
    <property type="match status" value="2"/>
</dbReference>
<sequence length="151" mass="17255">MTGVQMLVFITPTSAPTRMRTLSSRRHIKTWLINHSVTEAETFDDLKKEYLDTLMECMKDYQLTPAEIAQLKEKKMPDNENAKCMFACTYKSLGMADSLEDLKKEYTATLVECMKKYEISPADIVQLQEKKMPDNENAKCMVACAYKASGM</sequence>
<reference evidence="2" key="1">
    <citation type="submission" date="2015-11" db="EMBL/GenBank/DDBJ databases">
        <authorList>
            <person name="Zhang Y."/>
            <person name="Guo Z."/>
        </authorList>
    </citation>
    <scope>NUCLEOTIDE SEQUENCE</scope>
</reference>
<proteinExistence type="evidence at transcript level"/>
<evidence type="ECO:0000313" key="2">
    <source>
        <dbReference type="EMBL" id="ANC68511.1"/>
    </source>
</evidence>
<gene>
    <name evidence="2" type="primary">OBP23</name>
</gene>
<dbReference type="EMBL" id="KU134005">
    <property type="protein sequence ID" value="ANC68511.1"/>
    <property type="molecule type" value="mRNA"/>
</dbReference>
<dbReference type="SUPFAM" id="SSF47565">
    <property type="entry name" value="Insect pheromone/odorant-binding proteins"/>
    <property type="match status" value="2"/>
</dbReference>
<organism evidence="2">
    <name type="scientific">Chilo suppressalis</name>
    <name type="common">Asiatic rice borer moth</name>
    <dbReference type="NCBI Taxonomy" id="168631"/>
    <lineage>
        <taxon>Eukaryota</taxon>
        <taxon>Metazoa</taxon>
        <taxon>Ecdysozoa</taxon>
        <taxon>Arthropoda</taxon>
        <taxon>Hexapoda</taxon>
        <taxon>Insecta</taxon>
        <taxon>Pterygota</taxon>
        <taxon>Neoptera</taxon>
        <taxon>Endopterygota</taxon>
        <taxon>Lepidoptera</taxon>
        <taxon>Glossata</taxon>
        <taxon>Ditrysia</taxon>
        <taxon>Pyraloidea</taxon>
        <taxon>Crambidae</taxon>
        <taxon>Crambinae</taxon>
        <taxon>Chilo</taxon>
    </lineage>
</organism>
<name>A0A168T071_CHISP</name>
<dbReference type="GO" id="GO:0007608">
    <property type="term" value="P:sensory perception of smell"/>
    <property type="evidence" value="ECO:0007669"/>
    <property type="project" value="TreeGrafter"/>
</dbReference>
<dbReference type="GO" id="GO:0005549">
    <property type="term" value="F:odorant binding"/>
    <property type="evidence" value="ECO:0007669"/>
    <property type="project" value="InterPro"/>
</dbReference>
<dbReference type="Pfam" id="PF01395">
    <property type="entry name" value="PBP_GOBP"/>
    <property type="match status" value="1"/>
</dbReference>
<dbReference type="InterPro" id="IPR036728">
    <property type="entry name" value="PBP_GOBP_sf"/>
</dbReference>
<dbReference type="InterPro" id="IPR006170">
    <property type="entry name" value="PBP/GOBP"/>
</dbReference>
<dbReference type="GO" id="GO:0005615">
    <property type="term" value="C:extracellular space"/>
    <property type="evidence" value="ECO:0007669"/>
    <property type="project" value="TreeGrafter"/>
</dbReference>
<feature type="non-terminal residue" evidence="2">
    <location>
        <position position="151"/>
    </location>
</feature>
<protein>
    <submittedName>
        <fullName evidence="2">Odorant-binding protein 23</fullName>
    </submittedName>
</protein>
<dbReference type="AlphaFoldDB" id="A0A168T071"/>
<evidence type="ECO:0000256" key="1">
    <source>
        <dbReference type="ARBA" id="ARBA00022729"/>
    </source>
</evidence>
<dbReference type="PANTHER" id="PTHR11857">
    <property type="entry name" value="ODORANT BINDING PROTEIN-RELATED"/>
    <property type="match status" value="1"/>
</dbReference>
<accession>A0A168T071</accession>